<reference evidence="2" key="1">
    <citation type="submission" date="2019-12" db="EMBL/GenBank/DDBJ databases">
        <title>Novel species isolated from a subtropical stream in China.</title>
        <authorList>
            <person name="Lu H."/>
        </authorList>
    </citation>
    <scope>NUCLEOTIDE SEQUENCE [LARGE SCALE GENOMIC DNA]</scope>
    <source>
        <strain evidence="2">FT93W</strain>
    </source>
</reference>
<keyword evidence="3" id="KW-1185">Reference proteome</keyword>
<dbReference type="EMBL" id="WWCL01000010">
    <property type="protein sequence ID" value="MYN47732.1"/>
    <property type="molecule type" value="Genomic_DNA"/>
</dbReference>
<evidence type="ECO:0000313" key="2">
    <source>
        <dbReference type="EMBL" id="MYN47732.1"/>
    </source>
</evidence>
<keyword evidence="1" id="KW-0175">Coiled coil</keyword>
<organism evidence="2 3">
    <name type="scientific">Duganella fentianensis</name>
    <dbReference type="NCBI Taxonomy" id="2692177"/>
    <lineage>
        <taxon>Bacteria</taxon>
        <taxon>Pseudomonadati</taxon>
        <taxon>Pseudomonadota</taxon>
        <taxon>Betaproteobacteria</taxon>
        <taxon>Burkholderiales</taxon>
        <taxon>Oxalobacteraceae</taxon>
        <taxon>Telluria group</taxon>
        <taxon>Duganella</taxon>
    </lineage>
</organism>
<dbReference type="AlphaFoldDB" id="A0A845I3C4"/>
<protein>
    <submittedName>
        <fullName evidence="2">Uncharacterized protein</fullName>
    </submittedName>
</protein>
<dbReference type="RefSeq" id="WP_161037108.1">
    <property type="nucleotide sequence ID" value="NZ_WWCL01000010.1"/>
</dbReference>
<sequence length="84" mass="9487">MIPSIAQKVLAYDFFRILFVPQLLTEQLNNANDQMAPVKAEVRELELLLAQANAKVQAQEQIGEQLRTYLDKIAATSTAREVEK</sequence>
<name>A0A845I3C4_9BURK</name>
<evidence type="ECO:0000256" key="1">
    <source>
        <dbReference type="SAM" id="Coils"/>
    </source>
</evidence>
<dbReference type="Proteomes" id="UP000444316">
    <property type="component" value="Unassembled WGS sequence"/>
</dbReference>
<gene>
    <name evidence="2" type="ORF">GTP23_22095</name>
</gene>
<proteinExistence type="predicted"/>
<feature type="coiled-coil region" evidence="1">
    <location>
        <begin position="28"/>
        <end position="62"/>
    </location>
</feature>
<accession>A0A845I3C4</accession>
<evidence type="ECO:0000313" key="3">
    <source>
        <dbReference type="Proteomes" id="UP000444316"/>
    </source>
</evidence>
<comment type="caution">
    <text evidence="2">The sequence shown here is derived from an EMBL/GenBank/DDBJ whole genome shotgun (WGS) entry which is preliminary data.</text>
</comment>